<feature type="transmembrane region" description="Helical" evidence="1">
    <location>
        <begin position="47"/>
        <end position="68"/>
    </location>
</feature>
<geneLocation type="chloroplast" evidence="2"/>
<sequence length="73" mass="8233">MLKILGICISFFLIFIIFLRIPQENVGLASFANKSNLLGSPRSAQRFLNILTFVGIFIYLGIAFKINLLNNQI</sequence>
<keyword evidence="2" id="KW-0934">Plastid</keyword>
<evidence type="ECO:0000313" key="2">
    <source>
        <dbReference type="EMBL" id="AGH28568.1"/>
    </source>
</evidence>
<gene>
    <name evidence="2" type="primary">secG</name>
</gene>
<dbReference type="GeneID" id="19739997"/>
<keyword evidence="1" id="KW-0472">Membrane</keyword>
<dbReference type="EMBL" id="KC509522">
    <property type="protein sequence ID" value="AGH28568.1"/>
    <property type="molecule type" value="Genomic_DNA"/>
</dbReference>
<protein>
    <submittedName>
        <fullName evidence="2">Preprotein-translocase subunit g</fullName>
    </submittedName>
</protein>
<proteinExistence type="predicted"/>
<evidence type="ECO:0000256" key="1">
    <source>
        <dbReference type="SAM" id="Phobius"/>
    </source>
</evidence>
<keyword evidence="2" id="KW-0150">Chloroplast</keyword>
<keyword evidence="1" id="KW-0812">Transmembrane</keyword>
<keyword evidence="1" id="KW-1133">Transmembrane helix</keyword>
<reference evidence="2" key="1">
    <citation type="journal article" date="2014" name="Genome Biol. Evol.">
        <title>Serial gene losses and foreign DNA underlie size and sequence variation in the plastid genomes of diatoms.</title>
        <authorList>
            <person name="Ruck E.C."/>
            <person name="Nakov T."/>
            <person name="Jansen R.K."/>
            <person name="Theriot E.C."/>
            <person name="Alverson A.J."/>
        </authorList>
    </citation>
    <scope>NUCLEOTIDE SEQUENCE</scope>
    <source>
        <strain evidence="2">Ccmp1855</strain>
    </source>
</reference>
<dbReference type="AlphaFoldDB" id="A0A023HBN9"/>
<name>A0A023HBN9_9STRA</name>
<organism evidence="2">
    <name type="scientific">Cylindrotheca closterium</name>
    <dbReference type="NCBI Taxonomy" id="2856"/>
    <lineage>
        <taxon>Eukaryota</taxon>
        <taxon>Sar</taxon>
        <taxon>Stramenopiles</taxon>
        <taxon>Ochrophyta</taxon>
        <taxon>Bacillariophyta</taxon>
        <taxon>Bacillariophyceae</taxon>
        <taxon>Bacillariophycidae</taxon>
        <taxon>Bacillariales</taxon>
        <taxon>Bacillariaceae</taxon>
        <taxon>Cylindrotheca</taxon>
    </lineage>
</organism>
<accession>A0A023HBN9</accession>
<dbReference type="RefSeq" id="YP_009029029.1">
    <property type="nucleotide sequence ID" value="NC_024082.1"/>
</dbReference>